<organism evidence="3 4">
    <name type="scientific">Nesterenkonia aethiopica</name>
    <dbReference type="NCBI Taxonomy" id="269144"/>
    <lineage>
        <taxon>Bacteria</taxon>
        <taxon>Bacillati</taxon>
        <taxon>Actinomycetota</taxon>
        <taxon>Actinomycetes</taxon>
        <taxon>Micrococcales</taxon>
        <taxon>Micrococcaceae</taxon>
        <taxon>Nesterenkonia</taxon>
    </lineage>
</organism>
<reference evidence="4" key="1">
    <citation type="journal article" date="2019" name="Int. J. Syst. Evol. Microbiol.">
        <title>The Global Catalogue of Microorganisms (GCM) 10K type strain sequencing project: providing services to taxonomists for standard genome sequencing and annotation.</title>
        <authorList>
            <consortium name="The Broad Institute Genomics Platform"/>
            <consortium name="The Broad Institute Genome Sequencing Center for Infectious Disease"/>
            <person name="Wu L."/>
            <person name="Ma J."/>
        </authorList>
    </citation>
    <scope>NUCLEOTIDE SEQUENCE [LARGE SCALE GENOMIC DNA]</scope>
    <source>
        <strain evidence="4">JCM 14309</strain>
    </source>
</reference>
<proteinExistence type="predicted"/>
<keyword evidence="2" id="KW-1133">Transmembrane helix</keyword>
<keyword evidence="2" id="KW-0472">Membrane</keyword>
<feature type="transmembrane region" description="Helical" evidence="2">
    <location>
        <begin position="39"/>
        <end position="58"/>
    </location>
</feature>
<dbReference type="Proteomes" id="UP001500236">
    <property type="component" value="Unassembled WGS sequence"/>
</dbReference>
<evidence type="ECO:0000313" key="4">
    <source>
        <dbReference type="Proteomes" id="UP001500236"/>
    </source>
</evidence>
<accession>A0ABP6LMW6</accession>
<dbReference type="EMBL" id="BAAAVT010000001">
    <property type="protein sequence ID" value="GAA3051901.1"/>
    <property type="molecule type" value="Genomic_DNA"/>
</dbReference>
<gene>
    <name evidence="3" type="ORF">GCM10010529_02510</name>
</gene>
<protein>
    <submittedName>
        <fullName evidence="3">Uncharacterized protein</fullName>
    </submittedName>
</protein>
<keyword evidence="2" id="KW-0812">Transmembrane</keyword>
<evidence type="ECO:0000256" key="2">
    <source>
        <dbReference type="SAM" id="Phobius"/>
    </source>
</evidence>
<feature type="transmembrane region" description="Helical" evidence="2">
    <location>
        <begin position="64"/>
        <end position="83"/>
    </location>
</feature>
<keyword evidence="4" id="KW-1185">Reference proteome</keyword>
<comment type="caution">
    <text evidence="3">The sequence shown here is derived from an EMBL/GenBank/DDBJ whole genome shotgun (WGS) entry which is preliminary data.</text>
</comment>
<dbReference type="RefSeq" id="WP_311023962.1">
    <property type="nucleotide sequence ID" value="NZ_BAAAVT010000001.1"/>
</dbReference>
<dbReference type="NCBIfam" id="NF041681">
    <property type="entry name" value="HGxxPAAW"/>
    <property type="match status" value="1"/>
</dbReference>
<name>A0ABP6LMW6_9MICC</name>
<feature type="compositionally biased region" description="Basic and acidic residues" evidence="1">
    <location>
        <begin position="119"/>
        <end position="129"/>
    </location>
</feature>
<evidence type="ECO:0000313" key="3">
    <source>
        <dbReference type="EMBL" id="GAA3051901.1"/>
    </source>
</evidence>
<evidence type="ECO:0000256" key="1">
    <source>
        <dbReference type="SAM" id="MobiDB-lite"/>
    </source>
</evidence>
<feature type="region of interest" description="Disordered" evidence="1">
    <location>
        <begin position="96"/>
        <end position="129"/>
    </location>
</feature>
<sequence length="129" mass="13643">MTTTQQRTVRDVEQQPAVGEQPDDAFIHYDHIGHGSTPAAWTLSLTLIVGSIIAGIGFVAEIWVLAYIGAACVPLALILGYALKKAGLGVEMDSSSVLKHGEDPRRHQGPAVPDNTSGKGERIPDASTN</sequence>